<proteinExistence type="predicted"/>
<protein>
    <submittedName>
        <fullName evidence="3">Uncharacterized protein</fullName>
    </submittedName>
</protein>
<accession>A0A846WW84</accession>
<feature type="transmembrane region" description="Helical" evidence="2">
    <location>
        <begin position="75"/>
        <end position="96"/>
    </location>
</feature>
<dbReference type="Proteomes" id="UP000582646">
    <property type="component" value="Unassembled WGS sequence"/>
</dbReference>
<evidence type="ECO:0000256" key="2">
    <source>
        <dbReference type="SAM" id="Phobius"/>
    </source>
</evidence>
<feature type="transmembrane region" description="Helical" evidence="2">
    <location>
        <begin position="165"/>
        <end position="187"/>
    </location>
</feature>
<keyword evidence="2" id="KW-0472">Membrane</keyword>
<organism evidence="3 4">
    <name type="scientific">Tsukamurella spumae</name>
    <dbReference type="NCBI Taxonomy" id="44753"/>
    <lineage>
        <taxon>Bacteria</taxon>
        <taxon>Bacillati</taxon>
        <taxon>Actinomycetota</taxon>
        <taxon>Actinomycetes</taxon>
        <taxon>Mycobacteriales</taxon>
        <taxon>Tsukamurellaceae</taxon>
        <taxon>Tsukamurella</taxon>
    </lineage>
</organism>
<feature type="transmembrane region" description="Helical" evidence="2">
    <location>
        <begin position="20"/>
        <end position="41"/>
    </location>
</feature>
<feature type="compositionally biased region" description="Pro residues" evidence="1">
    <location>
        <begin position="233"/>
        <end position="244"/>
    </location>
</feature>
<dbReference type="EMBL" id="JAAXOQ010000003">
    <property type="protein sequence ID" value="NKY17407.1"/>
    <property type="molecule type" value="Genomic_DNA"/>
</dbReference>
<reference evidence="3 4" key="1">
    <citation type="submission" date="2020-04" db="EMBL/GenBank/DDBJ databases">
        <title>MicrobeNet Type strains.</title>
        <authorList>
            <person name="Nicholson A.C."/>
        </authorList>
    </citation>
    <scope>NUCLEOTIDE SEQUENCE [LARGE SCALE GENOMIC DNA]</scope>
    <source>
        <strain evidence="3 4">DSM 44113</strain>
    </source>
</reference>
<feature type="transmembrane region" description="Helical" evidence="2">
    <location>
        <begin position="108"/>
        <end position="127"/>
    </location>
</feature>
<gene>
    <name evidence="3" type="ORF">HF999_03310</name>
</gene>
<evidence type="ECO:0000256" key="1">
    <source>
        <dbReference type="SAM" id="MobiDB-lite"/>
    </source>
</evidence>
<keyword evidence="2" id="KW-0812">Transmembrane</keyword>
<sequence>MPFGPPAGFGPRPAFPIARIGAAVTLAAGLIVLFCSLLNLYTVTVTPSAADTSNYNDIPSGTVDVGIGFYNVAPLPAPVTALAIPLLMLVAALTALPGVLGRGAQGSLVSAVAAIAATLLSLVLMIADPLPSVELSGKLATDFTKETKFSSIDDLVARVVDVGPGAGLIIALIVGLLASAGAVVSYLQIGARRPDGAPGPVPPVPPAPGAPYGQPGMGFTGQLPRIVDGPVQPGAPGPGQPGPGQPGNQPGAW</sequence>
<name>A0A846WW84_9ACTN</name>
<comment type="caution">
    <text evidence="3">The sequence shown here is derived from an EMBL/GenBank/DDBJ whole genome shotgun (WGS) entry which is preliminary data.</text>
</comment>
<keyword evidence="4" id="KW-1185">Reference proteome</keyword>
<evidence type="ECO:0000313" key="3">
    <source>
        <dbReference type="EMBL" id="NKY17407.1"/>
    </source>
</evidence>
<keyword evidence="2" id="KW-1133">Transmembrane helix</keyword>
<feature type="compositionally biased region" description="Pro residues" evidence="1">
    <location>
        <begin position="197"/>
        <end position="209"/>
    </location>
</feature>
<evidence type="ECO:0000313" key="4">
    <source>
        <dbReference type="Proteomes" id="UP000582646"/>
    </source>
</evidence>
<dbReference type="RefSeq" id="WP_168544516.1">
    <property type="nucleotide sequence ID" value="NZ_BAAAKS010000002.1"/>
</dbReference>
<dbReference type="AlphaFoldDB" id="A0A846WW84"/>
<feature type="region of interest" description="Disordered" evidence="1">
    <location>
        <begin position="197"/>
        <end position="253"/>
    </location>
</feature>